<keyword evidence="7" id="KW-1185">Reference proteome</keyword>
<comment type="caution">
    <text evidence="6">The sequence shown here is derived from an EMBL/GenBank/DDBJ whole genome shotgun (WGS) entry which is preliminary data.</text>
</comment>
<feature type="coiled-coil region" evidence="1">
    <location>
        <begin position="3582"/>
        <end position="3616"/>
    </location>
</feature>
<feature type="domain" description="Nuclear anchorage protein 1 spectrin repeat" evidence="3">
    <location>
        <begin position="1489"/>
        <end position="1583"/>
    </location>
</feature>
<dbReference type="Proteomes" id="UP000298663">
    <property type="component" value="Unassembled WGS sequence"/>
</dbReference>
<reference evidence="6 7" key="2">
    <citation type="journal article" date="2019" name="G3 (Bethesda)">
        <title>Hybrid Assembly of the Genome of the Entomopathogenic Nematode Steinernema carpocapsae Identifies the X-Chromosome.</title>
        <authorList>
            <person name="Serra L."/>
            <person name="Macchietto M."/>
            <person name="Macias-Munoz A."/>
            <person name="McGill C.J."/>
            <person name="Rodriguez I.M."/>
            <person name="Rodriguez B."/>
            <person name="Murad R."/>
            <person name="Mortazavi A."/>
        </authorList>
    </citation>
    <scope>NUCLEOTIDE SEQUENCE [LARGE SCALE GENOMIC DNA]</scope>
    <source>
        <strain evidence="6 7">ALL</strain>
    </source>
</reference>
<evidence type="ECO:0000313" key="7">
    <source>
        <dbReference type="Proteomes" id="UP000298663"/>
    </source>
</evidence>
<feature type="domain" description="Nuclear anchorage protein 1 spectrin repeat" evidence="5">
    <location>
        <begin position="3027"/>
        <end position="3137"/>
    </location>
</feature>
<keyword evidence="1" id="KW-0175">Coiled coil</keyword>
<feature type="region of interest" description="Disordered" evidence="2">
    <location>
        <begin position="545"/>
        <end position="564"/>
    </location>
</feature>
<organism evidence="6 7">
    <name type="scientific">Steinernema carpocapsae</name>
    <name type="common">Entomopathogenic nematode</name>
    <dbReference type="NCBI Taxonomy" id="34508"/>
    <lineage>
        <taxon>Eukaryota</taxon>
        <taxon>Metazoa</taxon>
        <taxon>Ecdysozoa</taxon>
        <taxon>Nematoda</taxon>
        <taxon>Chromadorea</taxon>
        <taxon>Rhabditida</taxon>
        <taxon>Tylenchina</taxon>
        <taxon>Panagrolaimomorpha</taxon>
        <taxon>Strongyloidoidea</taxon>
        <taxon>Steinernematidae</taxon>
        <taxon>Steinernema</taxon>
    </lineage>
</organism>
<accession>A0A4U5P8Q1</accession>
<feature type="domain" description="Nuclear anchorage protein 1 spectrin-like repeat" evidence="4">
    <location>
        <begin position="1965"/>
        <end position="2077"/>
    </location>
</feature>
<feature type="compositionally biased region" description="Basic and acidic residues" evidence="2">
    <location>
        <begin position="545"/>
        <end position="554"/>
    </location>
</feature>
<dbReference type="STRING" id="34508.A0A4U5P8Q1"/>
<feature type="domain" description="Nuclear anchorage protein 1 spectrin repeat" evidence="5">
    <location>
        <begin position="519"/>
        <end position="629"/>
    </location>
</feature>
<evidence type="ECO:0000259" key="3">
    <source>
        <dbReference type="Pfam" id="PF24531"/>
    </source>
</evidence>
<feature type="region of interest" description="Disordered" evidence="2">
    <location>
        <begin position="3053"/>
        <end position="3072"/>
    </location>
</feature>
<feature type="coiled-coil region" evidence="1">
    <location>
        <begin position="2720"/>
        <end position="2768"/>
    </location>
</feature>
<dbReference type="Pfam" id="PF24611">
    <property type="entry name" value="Spectrin_Anc-1"/>
    <property type="match status" value="3"/>
</dbReference>
<dbReference type="GO" id="GO:0051880">
    <property type="term" value="F:G-quadruplex DNA binding"/>
    <property type="evidence" value="ECO:0007669"/>
    <property type="project" value="TreeGrafter"/>
</dbReference>
<dbReference type="OrthoDB" id="5869473at2759"/>
<feature type="coiled-coil region" evidence="1">
    <location>
        <begin position="3900"/>
        <end position="3930"/>
    </location>
</feature>
<evidence type="ECO:0000259" key="4">
    <source>
        <dbReference type="Pfam" id="PF24611"/>
    </source>
</evidence>
<feature type="coiled-coil region" evidence="1">
    <location>
        <begin position="1392"/>
        <end position="1422"/>
    </location>
</feature>
<dbReference type="InterPro" id="IPR057133">
    <property type="entry name" value="Spectrin_Anc-1_2"/>
</dbReference>
<dbReference type="GO" id="GO:0006302">
    <property type="term" value="P:double-strand break repair"/>
    <property type="evidence" value="ECO:0007669"/>
    <property type="project" value="TreeGrafter"/>
</dbReference>
<dbReference type="GO" id="GO:0043047">
    <property type="term" value="F:single-stranded telomeric DNA binding"/>
    <property type="evidence" value="ECO:0007669"/>
    <property type="project" value="TreeGrafter"/>
</dbReference>
<feature type="region of interest" description="Disordered" evidence="2">
    <location>
        <begin position="1799"/>
        <end position="1818"/>
    </location>
</feature>
<evidence type="ECO:0000256" key="2">
    <source>
        <dbReference type="SAM" id="MobiDB-lite"/>
    </source>
</evidence>
<dbReference type="PANTHER" id="PTHR18867:SF12">
    <property type="entry name" value="DNA REPAIR PROTEIN RAD50"/>
    <property type="match status" value="1"/>
</dbReference>
<dbReference type="GO" id="GO:0030870">
    <property type="term" value="C:Mre11 complex"/>
    <property type="evidence" value="ECO:0007669"/>
    <property type="project" value="TreeGrafter"/>
</dbReference>
<feature type="region of interest" description="Disordered" evidence="2">
    <location>
        <begin position="3479"/>
        <end position="3502"/>
    </location>
</feature>
<dbReference type="GO" id="GO:0000794">
    <property type="term" value="C:condensed nuclear chromosome"/>
    <property type="evidence" value="ECO:0007669"/>
    <property type="project" value="TreeGrafter"/>
</dbReference>
<gene>
    <name evidence="6" type="ORF">L596_007228</name>
</gene>
<sequence>MFEQPLEKSFVRRDPTVKVDKLRHQVDELSKVLTGKKDEAKKRLENLVAAAAVLAELEPLVVQVDNAVRDAEAVEWNPEASLDEITGAIEKLNKANDDIGAMQSCYDKIDSAEPENDSLRASALAKIETADQTVAPLKQALEDRLEKLNNELANLEKISGECKLAERDVNLAVASNASPDEFQAIVDSRLKPLEESLSAQQLSLTPLVVEKRDAVEKSLKDMREQTEKAINDAQEQQDLVDSLNDAINLVQSEVDQLREKYTESPRPLAESLEDSKKLKELLEKLVTVPVADIKIKPEREYLTRLADSVKSSIKELSGPLDTDARKEEDVLKNFNDTLTDLTAVGDAVLAFDPVAPADSAEARATQADVVSDLNEKLRQLKSRAENVHKDVEQPSKNIARNPEISKDNLPERVAQLQDELNKKKGDMAKRHVLDNVTPEVVAASDALQKRIDDVEQVPLGSIEDQEKTLNDLEKMKRQLETALEKVPEGPEGDELRARSQWDLSRLNDLLKRLSDAVGDKLAALAAFTATKDDVNAELDKIKTNNDKLKQKKTSDDEEPNPQSLTDRLEALKNQKSELDRLKNKVDNVDKSSLDSNSVAEIEALQKRIADVADEIAKNEKDAEKQLRDKLDSERQDAEAKRLLDDLAALMDRARQTLTDASALPTLYESLGKELEDATANASKTIEDIEPSKRDSGNVSQLLGQLPKASTLAEQINKRFAAWLDFVRERDNANVELDNLREPLDRIEEAPLRNLSEALKDLDELKTASAGVPVIKETTAKLQALCEQLDPLETAYADVRFFDVDVEQTERQYDELMTQLNKEADDENNLRDVSDELTGEVMALCAAVENADSVGVDQFKKELIPALAAQLKNRDARDEAAKKNRRHVARAPIPAEQHLQPIVEQLHAAIRDRLKQIAEDERQALLHSLDKQCELLKAAPTDELLKKVEAQLQQVAPKDDDKAHIDELRRQLEDARTEKERNDADKKKSEEQKHALQDALNSLDNSTQATDKFFAEPLGHTTVAELLPSVEAATETLKKDLDNVQTQTDAVPANSTVANDAKKKLTDGQKLLSLLETLLAKLKQKKDDAAKCEQKLDDAEKCVSDAEKNVDNSASPYKALPQPLIVGQKDLKTEKEQRLHQQAIDNAEKVLDEAAKFVAEHLDALENPTESNNKVKALKKRLDDVREHNDTFFQQLEKDVNKEKSIADLNDKIIDTLNQLNSNLSKALDGSPGELLPIQERLNNCSKDIDDLNKAMFEQPLEKSFVRRDPTVKVDKLRHQVDELSKVLTGKKDEAKKRLENLVAAAAVLAELEPLVVQVDNAVRDAEAVEWNPEASLDEITGAIEKLNKANDDIGAMQSCYDKIDSAEPENDSLRASALAKIETADQTVAPLKQALEDRLEKLNNELANLEKISGECKLAERDVNLAVASNASPDEFQAIVDSRLKPLEESLSAQQLSLTPLVVEKRDAVEKSLKDMREQTEKAINDAQEQQDLVDSLNDAINLVQSEVDQLREKYTESPRPLAESLEDSKKLKELLEKLVTVPVADIKIKPEREYLTRLADSVKSSIKELSGPLDTDARKEEDVLKNFNDTLTDLTAVGDAVLAFDPVAPADSAEARATQADVVSDLNEKLRQLKSRAENVHKDVEQPSKNIARNPEISKDNLPERVAQLQDELNKKKGDMAKRHVLDNVTPEVVAASDALQKRIDDVEQVPLGSIEDQEKTLNDLEKMKRQLETALEKVPEGPEGDELRARSQWDLSRLNDLLKRLSDAVGDKLAALAAFTATKDDVNAELDKIKTNNDKLKQKKTSDDEEPNPQSLTDRLEALKNQKSELDRLKNKVDNVDKSSLDSNSVAEIEALQKRIADVADEIAKNEKDAEKQLRDKLDSERQDAEAKRLLDDLAALMDRARQTLTDASALPTLYESLGKELEDATANASKTIEDIEPSKRDSGNVSQLLGQLPKASTLAEQINKRFAAWLDFVRERDNANVELDNLREPLDRIEEAPLRNLSEALKDLDELKTASAGVPVIKETTAKLQALCEQLDPLETAYADVRFFDVDVEQTERQYDELMTQLNKEADDENNLRDVSDELTGEVMALCAAVENADSVGVDQFKKELIPALAAQLKNRDARDEAAKKNRRHVARAPIPAEQHLQPIVEQLHAAIRDRLKQIAEDERQALLHSLDKQCELLKAAPTDELLKKVEAQLQQVAPKDDDKAHIDELRRQLEDARTEKERNDADKKKSEEQKHALQDALNSLDNSTQATDKFFAEPLGHTTVAELLPSVEAATETLKKDLDNVQTQTDAVPANSTVANDAKKKLTDGQKLLSLLETLLAKLKQKKDDAAKCEQKLDDAEKCVSDAEKNVDNSASPYKALPQPLIVGQKDLKTEKEQRLHQQAIDNAEKVLDEAAKFVAEHLDALENPTESNNKVKALKKRLDDVREHNDTFFQQLEKDVNKEKSIADLNDKIIDTLNQLNSNLSKALDGSPGELLPIQERLNNCSKDIDDLNKAMFEQPLEKSFVRRDPTVKVDKLRHQVDELSKVLTGKKDEAKKRLENLVAAAAVLAELEPLVVQVDNAVRDAEAVEWNPEASLDEITGAIEKLNKANDDIGAMQSCYDKIDSAEPENDSLRASALAKIETADQTVAPLKQALEDRLEKLNNELANLEKISGECKLAERDVNLAVASNASPDEFQAIVDSRLKPLEESLSAQQLSLTPLVVEKRDAVEKSLKDMREQTEKAINDAQEQQDLVDSLNDAINLVQSEVDQLREKYTESPRPLAESLEDSKKLKELLEKLVTVPVADIKIKPEREYLTRLADSVKSSIKELSGPLDTDARKEEDVLKNFNDTLTDLTAVGDAVLAFDPVAPADSAEARATQADVVSDLNEKLRQLKSRAENVHKDVEQPSKNIARNPEISKDNLPERVAQLQDELNKKKGDMAKRHVLDNVTPEVVAASDALQKRIDDVEQVPLGSIEDQEKTLNDLEKMKRQLETALEKVPEGPEGDELRARSQWDLSRLNDLLKRLSDAVGDKLAALAAFTATKDDVNAELDKIKTNNDKLKQKKTSDDEEPNPQSLTDRLEALKNQKSELDRLKNKVDNVDKSSLDSNSVAEIEALQKRIADVADEIAKNEKDAEKQLRDKLDSERQDAEAKRLLDDLAALMDRARQTLTDASALPTLYESLGKELEDATANASKTIEDIEPSKRDSGNVSQLLGQLPKASTLAEQINKRFAAWLDFVRERDNANVELDNLREPLDRIEEAPLRNLSEALKDLDELKTASAGVPVIKETTAKLQALCEQLDPLETAYADVRFFDVDVEQTERQYDELMTQLNKEADDENNLRDVSDELTGEVMALCAAVENADSVGVDQFKKELIPALAAQLKNRDARDEAAKKNRRHVARAPIPAEQHLQPIVEQLHAAIRDRLKQIAEDERQALLHSLDKQCELLKAAPTDELLKKVEAQLQQVAPKDDDKAHIDELRRQLEDARTEKERNDADKKKSEEQKHALQDALNSLDNSTQATDKFFAEPLGHTTVAELLPSVEAATETLKKDLDNVQTQTDAVPANSTVANDAKKKLTDGQKLLSLLETLLAKLKQKKDDAAKCEQKLDDAEKCVSDAEKNVDNSASPYKALPQPLIVGQKDLKTEKEQRLHQQAIDNAEKVLDEAAKFVAEHLDALENPTESNNKVKALKKRLDDVREHNDTFFQQLEKDVNKEKSIADLNDKIIDTLNQLNSNLSKALDGSPGELLPIQERLNNCSKDIDDLNKAMFEQPLEKSFVRRDPTVKVDKLRHQVDELSKVLTGKKDEAKKRLENLVAAAAVLAELEPLVVQVDNAVRDAEAVEWNPEASLDEITGAIEKLNKANDDIGAMQSCYDKIDSAEPENDSLRASALAKIETADQTVAPLKQALEDRLEKLNNELANLEKISGECKLAERDVNLAVASNASPDEFQAIVDSRLKPLEESLSAQQLSLTPLVVEKRDAVEKSLKDMREQTEKAINDAQEQQDLVDSLNDAINLVQSEVDQLREKYTESPRPLAESLKILRSSRSCSKSWSLFQLPTSRSSPSAST</sequence>
<feature type="coiled-coil region" evidence="1">
    <location>
        <begin position="3974"/>
        <end position="4022"/>
    </location>
</feature>
<proteinExistence type="predicted"/>
<protein>
    <recommendedName>
        <fullName evidence="8">KASH domain-containing protein</fullName>
    </recommendedName>
</protein>
<feature type="region of interest" description="Disordered" evidence="2">
    <location>
        <begin position="971"/>
        <end position="994"/>
    </location>
</feature>
<dbReference type="EMBL" id="AZBU02000002">
    <property type="protein sequence ID" value="TKR92606.1"/>
    <property type="molecule type" value="Genomic_DNA"/>
</dbReference>
<feature type="coiled-coil region" evidence="1">
    <location>
        <begin position="138"/>
        <end position="168"/>
    </location>
</feature>
<dbReference type="Pfam" id="PF24615">
    <property type="entry name" value="Spectrin_Anc-1_2"/>
    <property type="match status" value="3"/>
</dbReference>
<feature type="domain" description="Nuclear anchorage protein 1 spectrin-like repeat" evidence="4">
    <location>
        <begin position="3219"/>
        <end position="3331"/>
    </location>
</feature>
<evidence type="ECO:0000256" key="1">
    <source>
        <dbReference type="SAM" id="Coils"/>
    </source>
</evidence>
<evidence type="ECO:0008006" key="8">
    <source>
        <dbReference type="Google" id="ProtNLM"/>
    </source>
</evidence>
<feature type="domain" description="Nuclear anchorage protein 1 spectrin repeat" evidence="3">
    <location>
        <begin position="235"/>
        <end position="329"/>
    </location>
</feature>
<feature type="coiled-coil region" evidence="1">
    <location>
        <begin position="1273"/>
        <end position="1311"/>
    </location>
</feature>
<feature type="coiled-coil region" evidence="1">
    <location>
        <begin position="1466"/>
        <end position="1514"/>
    </location>
</feature>
<dbReference type="InterPro" id="IPR057132">
    <property type="entry name" value="ANC1_spectrin_dom"/>
</dbReference>
<dbReference type="InterPro" id="IPR057134">
    <property type="entry name" value="Spectrin_Anc-1_3"/>
</dbReference>
<feature type="compositionally biased region" description="Basic and acidic residues" evidence="2">
    <location>
        <begin position="3053"/>
        <end position="3062"/>
    </location>
</feature>
<feature type="domain" description="Nuclear anchorage protein 1 spectrin-like repeat" evidence="4">
    <location>
        <begin position="711"/>
        <end position="823"/>
    </location>
</feature>
<feature type="coiled-coil region" evidence="1">
    <location>
        <begin position="1074"/>
        <end position="1108"/>
    </location>
</feature>
<dbReference type="Pfam" id="PF24531">
    <property type="entry name" value="ANC1_spectrin"/>
    <property type="match status" value="3"/>
</dbReference>
<evidence type="ECO:0000259" key="5">
    <source>
        <dbReference type="Pfam" id="PF24615"/>
    </source>
</evidence>
<dbReference type="GO" id="GO:0003691">
    <property type="term" value="F:double-stranded telomeric DNA binding"/>
    <property type="evidence" value="ECO:0007669"/>
    <property type="project" value="TreeGrafter"/>
</dbReference>
<feature type="coiled-coil region" evidence="1">
    <location>
        <begin position="212"/>
        <end position="260"/>
    </location>
</feature>
<reference evidence="6 7" key="1">
    <citation type="journal article" date="2015" name="Genome Biol.">
        <title>Comparative genomics of Steinernema reveals deeply conserved gene regulatory networks.</title>
        <authorList>
            <person name="Dillman A.R."/>
            <person name="Macchietto M."/>
            <person name="Porter C.F."/>
            <person name="Rogers A."/>
            <person name="Williams B."/>
            <person name="Antoshechkin I."/>
            <person name="Lee M.M."/>
            <person name="Goodwin Z."/>
            <person name="Lu X."/>
            <person name="Lewis E.E."/>
            <person name="Goodrich-Blair H."/>
            <person name="Stock S.P."/>
            <person name="Adams B.J."/>
            <person name="Sternberg P.W."/>
            <person name="Mortazavi A."/>
        </authorList>
    </citation>
    <scope>NUCLEOTIDE SEQUENCE [LARGE SCALE GENOMIC DNA]</scope>
    <source>
        <strain evidence="6 7">ALL</strain>
    </source>
</reference>
<feature type="compositionally biased region" description="Basic and acidic residues" evidence="2">
    <location>
        <begin position="1799"/>
        <end position="1808"/>
    </location>
</feature>
<feature type="region of interest" description="Disordered" evidence="2">
    <location>
        <begin position="2225"/>
        <end position="2248"/>
    </location>
</feature>
<feature type="domain" description="Nuclear anchorage protein 1 spectrin repeat" evidence="3">
    <location>
        <begin position="2743"/>
        <end position="2837"/>
    </location>
</feature>
<dbReference type="GO" id="GO:0000722">
    <property type="term" value="P:telomere maintenance via recombination"/>
    <property type="evidence" value="ECO:0007669"/>
    <property type="project" value="TreeGrafter"/>
</dbReference>
<dbReference type="PANTHER" id="PTHR18867">
    <property type="entry name" value="RAD50"/>
    <property type="match status" value="1"/>
</dbReference>
<feature type="coiled-coil region" evidence="1">
    <location>
        <begin position="3781"/>
        <end position="3819"/>
    </location>
</feature>
<name>A0A4U5P8Q1_STECR</name>
<feature type="coiled-coil region" evidence="1">
    <location>
        <begin position="2646"/>
        <end position="2676"/>
    </location>
</feature>
<feature type="coiled-coil region" evidence="1">
    <location>
        <begin position="2527"/>
        <end position="2565"/>
    </location>
</feature>
<feature type="coiled-coil region" evidence="1">
    <location>
        <begin position="19"/>
        <end position="57"/>
    </location>
</feature>
<feature type="coiled-coil region" evidence="1">
    <location>
        <begin position="2328"/>
        <end position="2362"/>
    </location>
</feature>
<dbReference type="GO" id="GO:0007004">
    <property type="term" value="P:telomere maintenance via telomerase"/>
    <property type="evidence" value="ECO:0007669"/>
    <property type="project" value="TreeGrafter"/>
</dbReference>
<dbReference type="GO" id="GO:0070192">
    <property type="term" value="P:chromosome organization involved in meiotic cell cycle"/>
    <property type="evidence" value="ECO:0007669"/>
    <property type="project" value="TreeGrafter"/>
</dbReference>
<evidence type="ECO:0000313" key="6">
    <source>
        <dbReference type="EMBL" id="TKR92606.1"/>
    </source>
</evidence>
<feature type="domain" description="Nuclear anchorage protein 1 spectrin repeat" evidence="5">
    <location>
        <begin position="1773"/>
        <end position="1883"/>
    </location>
</feature>